<reference evidence="1" key="1">
    <citation type="journal article" date="2015" name="Nature">
        <title>Complex archaea that bridge the gap between prokaryotes and eukaryotes.</title>
        <authorList>
            <person name="Spang A."/>
            <person name="Saw J.H."/>
            <person name="Jorgensen S.L."/>
            <person name="Zaremba-Niedzwiedzka K."/>
            <person name="Martijn J."/>
            <person name="Lind A.E."/>
            <person name="van Eijk R."/>
            <person name="Schleper C."/>
            <person name="Guy L."/>
            <person name="Ettema T.J."/>
        </authorList>
    </citation>
    <scope>NUCLEOTIDE SEQUENCE</scope>
</reference>
<proteinExistence type="predicted"/>
<dbReference type="EMBL" id="LAZR01066177">
    <property type="protein sequence ID" value="KKK54092.1"/>
    <property type="molecule type" value="Genomic_DNA"/>
</dbReference>
<evidence type="ECO:0000313" key="1">
    <source>
        <dbReference type="EMBL" id="KKK54092.1"/>
    </source>
</evidence>
<sequence length="65" mass="7543">MTDKLRTFECRCRGRIQVESEEEARIALDVSSIILSCKPGHRQHMDHTAYIRITNIEVLGEVQEE</sequence>
<accession>A0A0F8WB79</accession>
<protein>
    <submittedName>
        <fullName evidence="1">Uncharacterized protein</fullName>
    </submittedName>
</protein>
<name>A0A0F8WB79_9ZZZZ</name>
<organism evidence="1">
    <name type="scientific">marine sediment metagenome</name>
    <dbReference type="NCBI Taxonomy" id="412755"/>
    <lineage>
        <taxon>unclassified sequences</taxon>
        <taxon>metagenomes</taxon>
        <taxon>ecological metagenomes</taxon>
    </lineage>
</organism>
<dbReference type="AlphaFoldDB" id="A0A0F8WB79"/>
<comment type="caution">
    <text evidence="1">The sequence shown here is derived from an EMBL/GenBank/DDBJ whole genome shotgun (WGS) entry which is preliminary data.</text>
</comment>
<gene>
    <name evidence="1" type="ORF">LCGC14_3088240</name>
</gene>